<gene>
    <name evidence="3" type="ORF">RT717_13055</name>
</gene>
<feature type="domain" description="Carbohydrate-binding" evidence="1">
    <location>
        <begin position="43"/>
        <end position="215"/>
    </location>
</feature>
<dbReference type="InterPro" id="IPR045670">
    <property type="entry name" value="DUF5916"/>
</dbReference>
<evidence type="ECO:0000259" key="2">
    <source>
        <dbReference type="Pfam" id="PF19313"/>
    </source>
</evidence>
<feature type="domain" description="DUF5916" evidence="2">
    <location>
        <begin position="245"/>
        <end position="643"/>
    </location>
</feature>
<evidence type="ECO:0000259" key="1">
    <source>
        <dbReference type="Pfam" id="PF06452"/>
    </source>
</evidence>
<dbReference type="SUPFAM" id="SSF49344">
    <property type="entry name" value="CBD9-like"/>
    <property type="match status" value="1"/>
</dbReference>
<name>A0ABZ0IWZ3_9BACT</name>
<evidence type="ECO:0000313" key="3">
    <source>
        <dbReference type="EMBL" id="WOK09568.1"/>
    </source>
</evidence>
<accession>A0ABZ0IWZ3</accession>
<dbReference type="EMBL" id="CP136051">
    <property type="protein sequence ID" value="WOK09568.1"/>
    <property type="molecule type" value="Genomic_DNA"/>
</dbReference>
<dbReference type="Pfam" id="PF19313">
    <property type="entry name" value="DUF5916"/>
    <property type="match status" value="1"/>
</dbReference>
<organism evidence="3 4">
    <name type="scientific">Imperialibacter roseus</name>
    <dbReference type="NCBI Taxonomy" id="1324217"/>
    <lineage>
        <taxon>Bacteria</taxon>
        <taxon>Pseudomonadati</taxon>
        <taxon>Bacteroidota</taxon>
        <taxon>Cytophagia</taxon>
        <taxon>Cytophagales</taxon>
        <taxon>Flammeovirgaceae</taxon>
        <taxon>Imperialibacter</taxon>
    </lineage>
</organism>
<sequence>MRGILLLTTLTIFAYGISIQLTKAQNTLPSLHIQKAKGKIILDGALNEADWESAEVAGDFMQYFPYDTSLANSQTEIRITYDDEFLYMGAKMYNQVKDRKYVTPSLRRDYRGEANDGITLILDPFQDKTNSFQFGVNPFGVQREGLIANGGSGGGQNLSLSWDNKWYTKAVQYEGYWIAELAIPFKTIRFKENSQKWNMNFYRIDSENGERSSWARIPRNFSLITLAFNREVVFDKPLKKPGANISLIPFVAAAYEHDQEEGLSPAKSADFGGDAKIGIGPSLNLDLTFNPDFSQVEVDDQVTNLDRFEIFYPEKRQFFLENADLFADFGTQNLRPFFSRRIGVTRDESTGQNLQNKIHAGARLSGKINNNWRVGLLDMLAAKDDALGLPSTNYSVASFQRKLFTRSNVGMIFVNKDPTGPLQAADGSDSIRTYNRVLGIDYNLASADNKWNGKFFAHRTFSNEGLNDAFALSSEIEYNSLRWEISGRLQSIGANYDPETGFARRNGYNRASQSIWYNFYPNSTIVNRHGPGFDTDNIWNGTYGATDRDINLMYRIQFKNTSMFNMRLRHDYVFLYFSFDPTNTGGIELPESSEYGYYSVIANYDSDARKKLFYSLNTRSGGYFNGTRVNLDSEIGYRIQPYGIISLVTNINRLRLPYPYNDADLLLIGPKFDVTLSKSFFLTTYFQYNNQIDNINVNARLQWRFKPVSDIFLVYTENYLPETFYSRNRSLIFKATYWLNL</sequence>
<keyword evidence="4" id="KW-1185">Reference proteome</keyword>
<reference evidence="3 4" key="1">
    <citation type="journal article" date="2023" name="Microbiol. Resour. Announc.">
        <title>Complete Genome Sequence of Imperialibacter roseus strain P4T.</title>
        <authorList>
            <person name="Tizabi D.R."/>
            <person name="Bachvaroff T."/>
            <person name="Hill R.T."/>
        </authorList>
    </citation>
    <scope>NUCLEOTIDE SEQUENCE [LARGE SCALE GENOMIC DNA]</scope>
    <source>
        <strain evidence="3 4">P4T</strain>
    </source>
</reference>
<dbReference type="Pfam" id="PF06452">
    <property type="entry name" value="CBM9_1"/>
    <property type="match status" value="1"/>
</dbReference>
<protein>
    <submittedName>
        <fullName evidence="3">DUF5916 domain-containing protein</fullName>
    </submittedName>
</protein>
<evidence type="ECO:0000313" key="4">
    <source>
        <dbReference type="Proteomes" id="UP001302349"/>
    </source>
</evidence>
<dbReference type="InterPro" id="IPR010502">
    <property type="entry name" value="Carb-bd_dom_fam9"/>
</dbReference>
<dbReference type="CDD" id="cd09618">
    <property type="entry name" value="CBM9_like_2"/>
    <property type="match status" value="1"/>
</dbReference>
<dbReference type="Proteomes" id="UP001302349">
    <property type="component" value="Chromosome"/>
</dbReference>
<dbReference type="RefSeq" id="WP_317492183.1">
    <property type="nucleotide sequence ID" value="NZ_CP136051.1"/>
</dbReference>
<proteinExistence type="predicted"/>
<dbReference type="Gene3D" id="2.60.40.1190">
    <property type="match status" value="1"/>
</dbReference>